<keyword evidence="1" id="KW-0812">Transmembrane</keyword>
<protein>
    <submittedName>
        <fullName evidence="2">Uncharacterized protein</fullName>
    </submittedName>
</protein>
<evidence type="ECO:0000313" key="2">
    <source>
        <dbReference type="EMBL" id="GGL63533.1"/>
    </source>
</evidence>
<proteinExistence type="predicted"/>
<dbReference type="Proteomes" id="UP000607197">
    <property type="component" value="Unassembled WGS sequence"/>
</dbReference>
<evidence type="ECO:0000256" key="1">
    <source>
        <dbReference type="SAM" id="Phobius"/>
    </source>
</evidence>
<evidence type="ECO:0000313" key="3">
    <source>
        <dbReference type="Proteomes" id="UP000607197"/>
    </source>
</evidence>
<reference evidence="2" key="1">
    <citation type="journal article" date="2014" name="Int. J. Syst. Evol. Microbiol.">
        <title>Complete genome sequence of Corynebacterium casei LMG S-19264T (=DSM 44701T), isolated from a smear-ripened cheese.</title>
        <authorList>
            <consortium name="US DOE Joint Genome Institute (JGI-PGF)"/>
            <person name="Walter F."/>
            <person name="Albersmeier A."/>
            <person name="Kalinowski J."/>
            <person name="Ruckert C."/>
        </authorList>
    </citation>
    <scope>NUCLEOTIDE SEQUENCE</scope>
    <source>
        <strain evidence="2">JCM 19596</strain>
    </source>
</reference>
<keyword evidence="3" id="KW-1185">Reference proteome</keyword>
<dbReference type="InterPro" id="IPR055693">
    <property type="entry name" value="DUF7269"/>
</dbReference>
<dbReference type="AlphaFoldDB" id="A0A830F7Y2"/>
<feature type="transmembrane region" description="Helical" evidence="1">
    <location>
        <begin position="30"/>
        <end position="49"/>
    </location>
</feature>
<gene>
    <name evidence="2" type="ORF">GCM10009039_21820</name>
</gene>
<organism evidence="2 3">
    <name type="scientific">Halocalculus aciditolerans</name>
    <dbReference type="NCBI Taxonomy" id="1383812"/>
    <lineage>
        <taxon>Archaea</taxon>
        <taxon>Methanobacteriati</taxon>
        <taxon>Methanobacteriota</taxon>
        <taxon>Stenosarchaea group</taxon>
        <taxon>Halobacteria</taxon>
        <taxon>Halobacteriales</taxon>
        <taxon>Halobacteriaceae</taxon>
        <taxon>Halocalculus</taxon>
    </lineage>
</organism>
<name>A0A830F7Y2_9EURY</name>
<dbReference type="RefSeq" id="WP_188978820.1">
    <property type="nucleotide sequence ID" value="NZ_BMPG01000002.1"/>
</dbReference>
<keyword evidence="1" id="KW-0472">Membrane</keyword>
<dbReference type="Pfam" id="PF23933">
    <property type="entry name" value="DUF7269"/>
    <property type="match status" value="1"/>
</dbReference>
<reference evidence="2" key="2">
    <citation type="submission" date="2020-09" db="EMBL/GenBank/DDBJ databases">
        <authorList>
            <person name="Sun Q."/>
            <person name="Ohkuma M."/>
        </authorList>
    </citation>
    <scope>NUCLEOTIDE SEQUENCE</scope>
    <source>
        <strain evidence="2">JCM 19596</strain>
    </source>
</reference>
<accession>A0A830F7Y2</accession>
<keyword evidence="1" id="KW-1133">Transmembrane helix</keyword>
<comment type="caution">
    <text evidence="2">The sequence shown here is derived from an EMBL/GenBank/DDBJ whole genome shotgun (WGS) entry which is preliminary data.</text>
</comment>
<dbReference type="EMBL" id="BMPG01000002">
    <property type="protein sequence ID" value="GGL63533.1"/>
    <property type="molecule type" value="Genomic_DNA"/>
</dbReference>
<sequence length="185" mass="19315">MARRVTLAVGVLVVAVGVAGTLAPAVVAGVPLSASFIVAVGVFAALAALRAGSRRRKIEVDYADLPGDGPAPEAARPPRALGEDVVEDLETVSHPRRRAQRDQLRTRLREDAVAALVARGNSREDARAAVDSGAWTDDTLAAAFFDANTSVPLATSLRLSLRGATFETQVAHVAAELDRLTEVSA</sequence>